<keyword evidence="5" id="KW-1185">Reference proteome</keyword>
<dbReference type="InterPro" id="IPR020904">
    <property type="entry name" value="Sc_DH/Rdtase_CS"/>
</dbReference>
<dbReference type="InterPro" id="IPR036291">
    <property type="entry name" value="NAD(P)-bd_dom_sf"/>
</dbReference>
<organism evidence="4 5">
    <name type="scientific">Brevibacterium samyangense</name>
    <dbReference type="NCBI Taxonomy" id="366888"/>
    <lineage>
        <taxon>Bacteria</taxon>
        <taxon>Bacillati</taxon>
        <taxon>Actinomycetota</taxon>
        <taxon>Actinomycetes</taxon>
        <taxon>Micrococcales</taxon>
        <taxon>Brevibacteriaceae</taxon>
        <taxon>Brevibacterium</taxon>
    </lineage>
</organism>
<comment type="caution">
    <text evidence="4">The sequence shown here is derived from an EMBL/GenBank/DDBJ whole genome shotgun (WGS) entry which is preliminary data.</text>
</comment>
<dbReference type="PIRSF" id="PIRSF000126">
    <property type="entry name" value="11-beta-HSD1"/>
    <property type="match status" value="1"/>
</dbReference>
<proteinExistence type="inferred from homology"/>
<dbReference type="Proteomes" id="UP001500755">
    <property type="component" value="Unassembled WGS sequence"/>
</dbReference>
<evidence type="ECO:0000256" key="2">
    <source>
        <dbReference type="ARBA" id="ARBA00023002"/>
    </source>
</evidence>
<dbReference type="Pfam" id="PF00106">
    <property type="entry name" value="adh_short"/>
    <property type="match status" value="1"/>
</dbReference>
<sequence length="260" mass="27426">MTSNAPRALITGATSGIGLEFARQLADEGYDLVLVARNEERLRTTTRALAAEFGITAEALVADLGTSPGIAAVCEVLDTRRIDVLVNNAGHGLEGLTLDTPPEKIRAMGTVLYDAVVELSWHAAHAMLERGRGGILNIASLAGITTMGPYAASKSATLVFSESLAGELADTPITVTAVLPGFVKSGFHEVIGADVSAYPSLAWVTAEQVARTALRDARAGKLVSVAGLQYRIAYGVGQILPRPIVRSISTWFRKTRQTSP</sequence>
<name>A0ABP5ESQ6_9MICO</name>
<evidence type="ECO:0000313" key="4">
    <source>
        <dbReference type="EMBL" id="GAA2004315.1"/>
    </source>
</evidence>
<dbReference type="Gene3D" id="3.40.50.720">
    <property type="entry name" value="NAD(P)-binding Rossmann-like Domain"/>
    <property type="match status" value="1"/>
</dbReference>
<evidence type="ECO:0000256" key="3">
    <source>
        <dbReference type="RuleBase" id="RU000363"/>
    </source>
</evidence>
<accession>A0ABP5ESQ6</accession>
<gene>
    <name evidence="4" type="ORF">GCM10009755_12070</name>
</gene>
<dbReference type="PRINTS" id="PR00081">
    <property type="entry name" value="GDHRDH"/>
</dbReference>
<dbReference type="SUPFAM" id="SSF51735">
    <property type="entry name" value="NAD(P)-binding Rossmann-fold domains"/>
    <property type="match status" value="1"/>
</dbReference>
<dbReference type="PANTHER" id="PTHR44196">
    <property type="entry name" value="DEHYDROGENASE/REDUCTASE SDR FAMILY MEMBER 7B"/>
    <property type="match status" value="1"/>
</dbReference>
<comment type="similarity">
    <text evidence="1 3">Belongs to the short-chain dehydrogenases/reductases (SDR) family.</text>
</comment>
<dbReference type="PANTHER" id="PTHR44196:SF2">
    <property type="entry name" value="SHORT-CHAIN DEHYDROGENASE-RELATED"/>
    <property type="match status" value="1"/>
</dbReference>
<keyword evidence="2" id="KW-0560">Oxidoreductase</keyword>
<dbReference type="CDD" id="cd05233">
    <property type="entry name" value="SDR_c"/>
    <property type="match status" value="1"/>
</dbReference>
<evidence type="ECO:0000256" key="1">
    <source>
        <dbReference type="ARBA" id="ARBA00006484"/>
    </source>
</evidence>
<evidence type="ECO:0000313" key="5">
    <source>
        <dbReference type="Proteomes" id="UP001500755"/>
    </source>
</evidence>
<dbReference type="RefSeq" id="WP_344307912.1">
    <property type="nucleotide sequence ID" value="NZ_BAAANO010000011.1"/>
</dbReference>
<dbReference type="EMBL" id="BAAANO010000011">
    <property type="protein sequence ID" value="GAA2004315.1"/>
    <property type="molecule type" value="Genomic_DNA"/>
</dbReference>
<dbReference type="PRINTS" id="PR00080">
    <property type="entry name" value="SDRFAMILY"/>
</dbReference>
<reference evidence="5" key="1">
    <citation type="journal article" date="2019" name="Int. J. Syst. Evol. Microbiol.">
        <title>The Global Catalogue of Microorganisms (GCM) 10K type strain sequencing project: providing services to taxonomists for standard genome sequencing and annotation.</title>
        <authorList>
            <consortium name="The Broad Institute Genomics Platform"/>
            <consortium name="The Broad Institute Genome Sequencing Center for Infectious Disease"/>
            <person name="Wu L."/>
            <person name="Ma J."/>
        </authorList>
    </citation>
    <scope>NUCLEOTIDE SEQUENCE [LARGE SCALE GENOMIC DNA]</scope>
    <source>
        <strain evidence="5">JCM 14546</strain>
    </source>
</reference>
<dbReference type="InterPro" id="IPR002347">
    <property type="entry name" value="SDR_fam"/>
</dbReference>
<dbReference type="PROSITE" id="PS00061">
    <property type="entry name" value="ADH_SHORT"/>
    <property type="match status" value="1"/>
</dbReference>
<protein>
    <submittedName>
        <fullName evidence="4">SDR family oxidoreductase</fullName>
    </submittedName>
</protein>